<protein>
    <submittedName>
        <fullName evidence="6">Type IV pili methyl-accepting chemotaxis transducer N-terminal domain-containing protein</fullName>
    </submittedName>
</protein>
<organism evidence="6 7">
    <name type="scientific">Pseudaquabacterium inlustre</name>
    <dbReference type="NCBI Taxonomy" id="2984192"/>
    <lineage>
        <taxon>Bacteria</taxon>
        <taxon>Pseudomonadati</taxon>
        <taxon>Pseudomonadota</taxon>
        <taxon>Betaproteobacteria</taxon>
        <taxon>Burkholderiales</taxon>
        <taxon>Sphaerotilaceae</taxon>
        <taxon>Pseudaquabacterium</taxon>
    </lineage>
</organism>
<keyword evidence="4" id="KW-0472">Membrane</keyword>
<reference evidence="6 7" key="1">
    <citation type="submission" date="2024-04" db="EMBL/GenBank/DDBJ databases">
        <title>Novel species of the genus Ideonella isolated from streams.</title>
        <authorList>
            <person name="Lu H."/>
        </authorList>
    </citation>
    <scope>NUCLEOTIDE SEQUENCE [LARGE SCALE GENOMIC DNA]</scope>
    <source>
        <strain evidence="6 7">DXS22W</strain>
    </source>
</reference>
<evidence type="ECO:0000256" key="2">
    <source>
        <dbReference type="ARBA" id="ARBA00022692"/>
    </source>
</evidence>
<dbReference type="Proteomes" id="UP001365405">
    <property type="component" value="Unassembled WGS sequence"/>
</dbReference>
<evidence type="ECO:0000313" key="6">
    <source>
        <dbReference type="EMBL" id="MEK8050473.1"/>
    </source>
</evidence>
<evidence type="ECO:0000256" key="1">
    <source>
        <dbReference type="ARBA" id="ARBA00004141"/>
    </source>
</evidence>
<dbReference type="InterPro" id="IPR029095">
    <property type="entry name" value="NarX-like_N"/>
</dbReference>
<dbReference type="Pfam" id="PF13675">
    <property type="entry name" value="PilJ"/>
    <property type="match status" value="2"/>
</dbReference>
<sequence length="261" mass="28320">MSIDRRGVLLAGLGCTPLARAQGLDVNEAINKAGRQRMLSQRMSKAYLALAQGVEVDSARRALERSQALFVRQLDELRGFFPAPEFAETFRGLDAAWADYRQALTAAAPSVAGAGQVVARDARVLQLAHQCTVQAQQVSGKPLGRLINVSGRQRMLSQRMAKLYLAAGLGIATGAAPTELQQARTEFIAAMKELRAAPESTRRIHDELQLADAQWLYFDRALARLEPGKPDARASSDVFVTSENLLTVMEKVTGLYGAVIA</sequence>
<accession>A0ABU9CF34</accession>
<evidence type="ECO:0000313" key="7">
    <source>
        <dbReference type="Proteomes" id="UP001365405"/>
    </source>
</evidence>
<feature type="domain" description="NarX-like N-terminal" evidence="5">
    <location>
        <begin position="24"/>
        <end position="109"/>
    </location>
</feature>
<dbReference type="EMBL" id="JBBUTH010000004">
    <property type="protein sequence ID" value="MEK8050473.1"/>
    <property type="molecule type" value="Genomic_DNA"/>
</dbReference>
<evidence type="ECO:0000256" key="4">
    <source>
        <dbReference type="ARBA" id="ARBA00023136"/>
    </source>
</evidence>
<proteinExistence type="predicted"/>
<name>A0ABU9CF34_9BURK</name>
<feature type="domain" description="NarX-like N-terminal" evidence="5">
    <location>
        <begin position="145"/>
        <end position="225"/>
    </location>
</feature>
<keyword evidence="3" id="KW-1133">Transmembrane helix</keyword>
<comment type="subcellular location">
    <subcellularLocation>
        <location evidence="1">Membrane</location>
        <topology evidence="1">Multi-pass membrane protein</topology>
    </subcellularLocation>
</comment>
<evidence type="ECO:0000256" key="3">
    <source>
        <dbReference type="ARBA" id="ARBA00022989"/>
    </source>
</evidence>
<keyword evidence="7" id="KW-1185">Reference proteome</keyword>
<keyword evidence="2" id="KW-0812">Transmembrane</keyword>
<comment type="caution">
    <text evidence="6">The sequence shown here is derived from an EMBL/GenBank/DDBJ whole genome shotgun (WGS) entry which is preliminary data.</text>
</comment>
<gene>
    <name evidence="6" type="ORF">AACH10_09505</name>
</gene>
<evidence type="ECO:0000259" key="5">
    <source>
        <dbReference type="Pfam" id="PF13675"/>
    </source>
</evidence>
<dbReference type="RefSeq" id="WP_341410148.1">
    <property type="nucleotide sequence ID" value="NZ_JBBUTH010000004.1"/>
</dbReference>